<dbReference type="InParanoid" id="A0A166AHL7"/>
<gene>
    <name evidence="1" type="ORF">EXIGLDRAFT_769439</name>
</gene>
<reference evidence="1 2" key="1">
    <citation type="journal article" date="2016" name="Mol. Biol. Evol.">
        <title>Comparative Genomics of Early-Diverging Mushroom-Forming Fungi Provides Insights into the Origins of Lignocellulose Decay Capabilities.</title>
        <authorList>
            <person name="Nagy L.G."/>
            <person name="Riley R."/>
            <person name="Tritt A."/>
            <person name="Adam C."/>
            <person name="Daum C."/>
            <person name="Floudas D."/>
            <person name="Sun H."/>
            <person name="Yadav J.S."/>
            <person name="Pangilinan J."/>
            <person name="Larsson K.H."/>
            <person name="Matsuura K."/>
            <person name="Barry K."/>
            <person name="Labutti K."/>
            <person name="Kuo R."/>
            <person name="Ohm R.A."/>
            <person name="Bhattacharya S.S."/>
            <person name="Shirouzu T."/>
            <person name="Yoshinaga Y."/>
            <person name="Martin F.M."/>
            <person name="Grigoriev I.V."/>
            <person name="Hibbett D.S."/>
        </authorList>
    </citation>
    <scope>NUCLEOTIDE SEQUENCE [LARGE SCALE GENOMIC DNA]</scope>
    <source>
        <strain evidence="1 2">HHB12029</strain>
    </source>
</reference>
<sequence length="111" mass="12421">MSNGRDAGTTDQRDPFRATLVFSILTVSRECPRYNDFRGKLRSASRNIVLSEILGTPRGIEALSGFIRSSDAFTRRESRALRAAPAPKLKPEDYGGWEEDAVEEEWRGSIS</sequence>
<dbReference type="Proteomes" id="UP000077266">
    <property type="component" value="Unassembled WGS sequence"/>
</dbReference>
<organism evidence="1 2">
    <name type="scientific">Exidia glandulosa HHB12029</name>
    <dbReference type="NCBI Taxonomy" id="1314781"/>
    <lineage>
        <taxon>Eukaryota</taxon>
        <taxon>Fungi</taxon>
        <taxon>Dikarya</taxon>
        <taxon>Basidiomycota</taxon>
        <taxon>Agaricomycotina</taxon>
        <taxon>Agaricomycetes</taxon>
        <taxon>Auriculariales</taxon>
        <taxon>Exidiaceae</taxon>
        <taxon>Exidia</taxon>
    </lineage>
</organism>
<dbReference type="EMBL" id="KV426017">
    <property type="protein sequence ID" value="KZV91939.1"/>
    <property type="molecule type" value="Genomic_DNA"/>
</dbReference>
<evidence type="ECO:0000313" key="2">
    <source>
        <dbReference type="Proteomes" id="UP000077266"/>
    </source>
</evidence>
<dbReference type="AlphaFoldDB" id="A0A166AHL7"/>
<proteinExistence type="predicted"/>
<evidence type="ECO:0000313" key="1">
    <source>
        <dbReference type="EMBL" id="KZV91939.1"/>
    </source>
</evidence>
<accession>A0A166AHL7</accession>
<name>A0A166AHL7_EXIGL</name>
<protein>
    <submittedName>
        <fullName evidence="1">Uncharacterized protein</fullName>
    </submittedName>
</protein>
<keyword evidence="2" id="KW-1185">Reference proteome</keyword>